<dbReference type="CDD" id="cd00093">
    <property type="entry name" value="HTH_XRE"/>
    <property type="match status" value="1"/>
</dbReference>
<dbReference type="Gene3D" id="1.10.260.40">
    <property type="entry name" value="lambda repressor-like DNA-binding domains"/>
    <property type="match status" value="1"/>
</dbReference>
<dbReference type="AlphaFoldDB" id="A0A7W9GKC7"/>
<comment type="caution">
    <text evidence="2">The sequence shown here is derived from an EMBL/GenBank/DDBJ whole genome shotgun (WGS) entry which is preliminary data.</text>
</comment>
<dbReference type="SUPFAM" id="SSF47413">
    <property type="entry name" value="lambda repressor-like DNA-binding domains"/>
    <property type="match status" value="1"/>
</dbReference>
<organism evidence="2 3">
    <name type="scientific">Jiangella mangrovi</name>
    <dbReference type="NCBI Taxonomy" id="1524084"/>
    <lineage>
        <taxon>Bacteria</taxon>
        <taxon>Bacillati</taxon>
        <taxon>Actinomycetota</taxon>
        <taxon>Actinomycetes</taxon>
        <taxon>Jiangellales</taxon>
        <taxon>Jiangellaceae</taxon>
        <taxon>Jiangella</taxon>
    </lineage>
</organism>
<reference evidence="2 3" key="1">
    <citation type="submission" date="2020-08" db="EMBL/GenBank/DDBJ databases">
        <title>Sequencing the genomes of 1000 actinobacteria strains.</title>
        <authorList>
            <person name="Klenk H.-P."/>
        </authorList>
    </citation>
    <scope>NUCLEOTIDE SEQUENCE [LARGE SCALE GENOMIC DNA]</scope>
    <source>
        <strain evidence="2 3">DSM 102122</strain>
    </source>
</reference>
<dbReference type="InterPro" id="IPR010982">
    <property type="entry name" value="Lambda_DNA-bd_dom_sf"/>
</dbReference>
<dbReference type="GO" id="GO:0003677">
    <property type="term" value="F:DNA binding"/>
    <property type="evidence" value="ECO:0007669"/>
    <property type="project" value="InterPro"/>
</dbReference>
<sequence length="267" mass="28871">MDVGALIKKARYEAGLSQGELAERAGVSRYAISHYECGVLLPSIPALRSILEATGKQLHAELEPLDADVRAAIARLAGAPMEDRPSARHWAWVHTFVGPAYRVEGVAAAELLGAPVPVDHLDLALADAPESYAVLVQQPGWSWPALSVRRDTWPFGWPKAGSNDDESRVADLGTRLRDLLREQCPDGVFWMASVGYRARVRLVPPAEVERYVEVATPHGVIRVAPLHEIESTDPRVTRVLRVLRETAETAVAPVGDTAGDTAVGLSG</sequence>
<dbReference type="RefSeq" id="WP_184818194.1">
    <property type="nucleotide sequence ID" value="NZ_JACHMM010000001.1"/>
</dbReference>
<evidence type="ECO:0000313" key="2">
    <source>
        <dbReference type="EMBL" id="MBB5785449.1"/>
    </source>
</evidence>
<dbReference type="InterPro" id="IPR001387">
    <property type="entry name" value="Cro/C1-type_HTH"/>
</dbReference>
<dbReference type="Proteomes" id="UP000542813">
    <property type="component" value="Unassembled WGS sequence"/>
</dbReference>
<protein>
    <submittedName>
        <fullName evidence="2">Transcriptional regulator with XRE-family HTH domain</fullName>
    </submittedName>
</protein>
<accession>A0A7W9GKC7</accession>
<dbReference type="EMBL" id="JACHMM010000001">
    <property type="protein sequence ID" value="MBB5785449.1"/>
    <property type="molecule type" value="Genomic_DNA"/>
</dbReference>
<keyword evidence="3" id="KW-1185">Reference proteome</keyword>
<feature type="domain" description="HTH cro/C1-type" evidence="1">
    <location>
        <begin position="7"/>
        <end position="62"/>
    </location>
</feature>
<evidence type="ECO:0000259" key="1">
    <source>
        <dbReference type="PROSITE" id="PS50943"/>
    </source>
</evidence>
<name>A0A7W9GKC7_9ACTN</name>
<evidence type="ECO:0000313" key="3">
    <source>
        <dbReference type="Proteomes" id="UP000542813"/>
    </source>
</evidence>
<dbReference type="SMART" id="SM00530">
    <property type="entry name" value="HTH_XRE"/>
    <property type="match status" value="1"/>
</dbReference>
<dbReference type="Pfam" id="PF13560">
    <property type="entry name" value="HTH_31"/>
    <property type="match status" value="1"/>
</dbReference>
<dbReference type="PROSITE" id="PS50943">
    <property type="entry name" value="HTH_CROC1"/>
    <property type="match status" value="1"/>
</dbReference>
<gene>
    <name evidence="2" type="ORF">HD601_000024</name>
</gene>
<proteinExistence type="predicted"/>